<dbReference type="InterPro" id="IPR028939">
    <property type="entry name" value="P5C_Rdtase_cat_N"/>
</dbReference>
<comment type="function">
    <text evidence="4 5">Catalyzes the reduction of 1-pyrroline-5-carboxylate (PCA) to L-proline.</text>
</comment>
<dbReference type="PIRSF" id="PIRSF000193">
    <property type="entry name" value="Pyrrol-5-carb_rd"/>
    <property type="match status" value="1"/>
</dbReference>
<comment type="pathway">
    <text evidence="5 8">Amino-acid biosynthesis; L-proline biosynthesis; L-proline from L-glutamate 5-semialdehyde: step 1/1.</text>
</comment>
<dbReference type="GO" id="GO:0055129">
    <property type="term" value="P:L-proline biosynthetic process"/>
    <property type="evidence" value="ECO:0007669"/>
    <property type="project" value="UniProtKB-UniRule"/>
</dbReference>
<dbReference type="EMBL" id="LKST01000002">
    <property type="protein sequence ID" value="KQB84422.1"/>
    <property type="molecule type" value="Genomic_DNA"/>
</dbReference>
<keyword evidence="5 8" id="KW-0641">Proline biosynthesis</keyword>
<dbReference type="FunFam" id="1.10.3730.10:FF:000001">
    <property type="entry name" value="Pyrroline-5-carboxylate reductase"/>
    <property type="match status" value="1"/>
</dbReference>
<dbReference type="Gene3D" id="3.40.50.720">
    <property type="entry name" value="NAD(P)-binding Rossmann-like Domain"/>
    <property type="match status" value="1"/>
</dbReference>
<gene>
    <name evidence="5 11" type="primary">proC</name>
    <name evidence="11" type="ORF">Cocul_01223</name>
</gene>
<dbReference type="GO" id="GO:0005737">
    <property type="term" value="C:cytoplasm"/>
    <property type="evidence" value="ECO:0007669"/>
    <property type="project" value="UniProtKB-SubCell"/>
</dbReference>
<dbReference type="PROSITE" id="PS00521">
    <property type="entry name" value="P5CR"/>
    <property type="match status" value="1"/>
</dbReference>
<reference evidence="11 12" key="1">
    <citation type="submission" date="2015-10" db="EMBL/GenBank/DDBJ databases">
        <title>Corynebacteirum lowii and Corynebacterium oculi species nova, derived from human clinical disease and and emended description of Corynebacterium mastiditis.</title>
        <authorList>
            <person name="Bernard K."/>
            <person name="Pacheco A.L."/>
            <person name="Mcdougall C."/>
            <person name="Burtx T."/>
            <person name="Weibe D."/>
            <person name="Tyler S."/>
            <person name="Olson A.B."/>
            <person name="Cnockaert M."/>
            <person name="Eguchi H."/>
            <person name="Kuwahara T."/>
            <person name="Nakayama-Imaohji H."/>
            <person name="Boudewijins M."/>
            <person name="Van Hoecke F."/>
            <person name="Bernier A.-M."/>
            <person name="Vandamme P."/>
        </authorList>
    </citation>
    <scope>NUCLEOTIDE SEQUENCE [LARGE SCALE GENOMIC DNA]</scope>
    <source>
        <strain evidence="11 12">NML 130210</strain>
    </source>
</reference>
<dbReference type="EC" id="1.5.1.2" evidence="5 6"/>
<sequence length="261" mass="26658">MGGLVAAGTDPAQIAVTNRSTERSEYLRERYGVETTSDNTQAVSGAETVFLCVKPKMIGGVLREIAETINDNDVDTTVVSMAAGLSLASLQEDLSAGTAVVRVMPNTPMMVGKGVCAVAPGRFVSEAQASAVKELLSAVGTVVEVAEEDMDAVTALAGSSPAYVYLVAEALIDAGVNLGLTRDVATRLASGAIEGAGAMLAQEGADPTTLRANVSSPAGTTVVALRELEESGIRGAFFRAAEACALRSKELGAPVAPPVEE</sequence>
<evidence type="ECO:0000256" key="8">
    <source>
        <dbReference type="RuleBase" id="RU003903"/>
    </source>
</evidence>
<dbReference type="AlphaFoldDB" id="A0A0Q1DW53"/>
<dbReference type="InterPro" id="IPR029036">
    <property type="entry name" value="P5CR_dimer"/>
</dbReference>
<dbReference type="Pfam" id="PF14748">
    <property type="entry name" value="P5CR_dimer"/>
    <property type="match status" value="1"/>
</dbReference>
<dbReference type="HAMAP" id="MF_01925">
    <property type="entry name" value="P5C_reductase"/>
    <property type="match status" value="1"/>
</dbReference>
<evidence type="ECO:0000256" key="3">
    <source>
        <dbReference type="ARBA" id="ARBA00023002"/>
    </source>
</evidence>
<name>A0A0Q1DW53_9CORY</name>
<keyword evidence="3 5" id="KW-0560">Oxidoreductase</keyword>
<evidence type="ECO:0000313" key="11">
    <source>
        <dbReference type="EMBL" id="KQB84422.1"/>
    </source>
</evidence>
<evidence type="ECO:0000256" key="7">
    <source>
        <dbReference type="PIRSR" id="PIRSR000193-1"/>
    </source>
</evidence>
<dbReference type="NCBIfam" id="TIGR00112">
    <property type="entry name" value="proC"/>
    <property type="match status" value="1"/>
</dbReference>
<dbReference type="SUPFAM" id="SSF48179">
    <property type="entry name" value="6-phosphogluconate dehydrogenase C-terminal domain-like"/>
    <property type="match status" value="1"/>
</dbReference>
<dbReference type="Proteomes" id="UP000050517">
    <property type="component" value="Unassembled WGS sequence"/>
</dbReference>
<dbReference type="PANTHER" id="PTHR11645">
    <property type="entry name" value="PYRROLINE-5-CARBOXYLATE REDUCTASE"/>
    <property type="match status" value="1"/>
</dbReference>
<dbReference type="PATRIC" id="fig|1544416.3.peg.1228"/>
<evidence type="ECO:0000256" key="2">
    <source>
        <dbReference type="ARBA" id="ARBA00022857"/>
    </source>
</evidence>
<dbReference type="InterPro" id="IPR053790">
    <property type="entry name" value="P5CR-like_CS"/>
</dbReference>
<keyword evidence="2 5" id="KW-0521">NADP</keyword>
<dbReference type="UniPathway" id="UPA00098">
    <property type="reaction ID" value="UER00361"/>
</dbReference>
<proteinExistence type="inferred from homology"/>
<feature type="binding site" evidence="7">
    <location>
        <position position="39"/>
    </location>
    <ligand>
        <name>NADPH</name>
        <dbReference type="ChEBI" id="CHEBI:57783"/>
    </ligand>
</feature>
<comment type="similarity">
    <text evidence="1 5 8">Belongs to the pyrroline-5-carboxylate reductase family.</text>
</comment>
<comment type="caution">
    <text evidence="11">The sequence shown here is derived from an EMBL/GenBank/DDBJ whole genome shotgun (WGS) entry which is preliminary data.</text>
</comment>
<evidence type="ECO:0000256" key="4">
    <source>
        <dbReference type="ARBA" id="ARBA00058118"/>
    </source>
</evidence>
<evidence type="ECO:0000256" key="5">
    <source>
        <dbReference type="HAMAP-Rule" id="MF_01925"/>
    </source>
</evidence>
<accession>A0A0Q1DW53</accession>
<keyword evidence="12" id="KW-1185">Reference proteome</keyword>
<comment type="subcellular location">
    <subcellularLocation>
        <location evidence="5">Cytoplasm</location>
    </subcellularLocation>
</comment>
<feature type="domain" description="Pyrroline-5-carboxylate reductase catalytic N-terminal" evidence="9">
    <location>
        <begin position="3"/>
        <end position="84"/>
    </location>
</feature>
<dbReference type="Pfam" id="PF03807">
    <property type="entry name" value="F420_oxidored"/>
    <property type="match status" value="1"/>
</dbReference>
<feature type="domain" description="Pyrroline-5-carboxylate reductase dimerisation" evidence="10">
    <location>
        <begin position="147"/>
        <end position="251"/>
    </location>
</feature>
<organism evidence="11 12">
    <name type="scientific">Corynebacterium oculi</name>
    <dbReference type="NCBI Taxonomy" id="1544416"/>
    <lineage>
        <taxon>Bacteria</taxon>
        <taxon>Bacillati</taxon>
        <taxon>Actinomycetota</taxon>
        <taxon>Actinomycetes</taxon>
        <taxon>Mycobacteriales</taxon>
        <taxon>Corynebacteriaceae</taxon>
        <taxon>Corynebacterium</taxon>
    </lineage>
</organism>
<dbReference type="PANTHER" id="PTHR11645:SF0">
    <property type="entry name" value="PYRROLINE-5-CARBOXYLATE REDUCTASE 3"/>
    <property type="match status" value="1"/>
</dbReference>
<evidence type="ECO:0000259" key="9">
    <source>
        <dbReference type="Pfam" id="PF03807"/>
    </source>
</evidence>
<keyword evidence="5" id="KW-0963">Cytoplasm</keyword>
<evidence type="ECO:0000259" key="10">
    <source>
        <dbReference type="Pfam" id="PF14748"/>
    </source>
</evidence>
<dbReference type="InterPro" id="IPR036291">
    <property type="entry name" value="NAD(P)-bd_dom_sf"/>
</dbReference>
<evidence type="ECO:0000313" key="12">
    <source>
        <dbReference type="Proteomes" id="UP000050517"/>
    </source>
</evidence>
<keyword evidence="5 8" id="KW-0028">Amino-acid biosynthesis</keyword>
<dbReference type="InterPro" id="IPR008927">
    <property type="entry name" value="6-PGluconate_DH-like_C_sf"/>
</dbReference>
<comment type="catalytic activity">
    <reaction evidence="5 8">
        <text>L-proline + NADP(+) = (S)-1-pyrroline-5-carboxylate + NADPH + 2 H(+)</text>
        <dbReference type="Rhea" id="RHEA:14109"/>
        <dbReference type="ChEBI" id="CHEBI:15378"/>
        <dbReference type="ChEBI" id="CHEBI:17388"/>
        <dbReference type="ChEBI" id="CHEBI:57783"/>
        <dbReference type="ChEBI" id="CHEBI:58349"/>
        <dbReference type="ChEBI" id="CHEBI:60039"/>
        <dbReference type="EC" id="1.5.1.2"/>
    </reaction>
</comment>
<dbReference type="SUPFAM" id="SSF51735">
    <property type="entry name" value="NAD(P)-binding Rossmann-fold domains"/>
    <property type="match status" value="1"/>
</dbReference>
<dbReference type="GO" id="GO:0004735">
    <property type="term" value="F:pyrroline-5-carboxylate reductase activity"/>
    <property type="evidence" value="ECO:0007669"/>
    <property type="project" value="UniProtKB-UniRule"/>
</dbReference>
<evidence type="ECO:0000256" key="1">
    <source>
        <dbReference type="ARBA" id="ARBA00005525"/>
    </source>
</evidence>
<dbReference type="InterPro" id="IPR000304">
    <property type="entry name" value="Pyrroline-COOH_reductase"/>
</dbReference>
<protein>
    <recommendedName>
        <fullName evidence="5 6">Pyrroline-5-carboxylate reductase</fullName>
        <shortName evidence="5">P5C reductase</shortName>
        <shortName evidence="5">P5CR</shortName>
        <ecNumber evidence="5 6">1.5.1.2</ecNumber>
    </recommendedName>
    <alternativeName>
        <fullName evidence="5">PCA reductase</fullName>
    </alternativeName>
</protein>
<comment type="catalytic activity">
    <reaction evidence="5">
        <text>L-proline + NAD(+) = (S)-1-pyrroline-5-carboxylate + NADH + 2 H(+)</text>
        <dbReference type="Rhea" id="RHEA:14105"/>
        <dbReference type="ChEBI" id="CHEBI:15378"/>
        <dbReference type="ChEBI" id="CHEBI:17388"/>
        <dbReference type="ChEBI" id="CHEBI:57540"/>
        <dbReference type="ChEBI" id="CHEBI:57945"/>
        <dbReference type="ChEBI" id="CHEBI:60039"/>
        <dbReference type="EC" id="1.5.1.2"/>
    </reaction>
</comment>
<evidence type="ECO:0000256" key="6">
    <source>
        <dbReference type="NCBIfam" id="TIGR00112"/>
    </source>
</evidence>
<dbReference type="STRING" id="1544416.Cocul_01223"/>
<dbReference type="Gene3D" id="1.10.3730.10">
    <property type="entry name" value="ProC C-terminal domain-like"/>
    <property type="match status" value="1"/>
</dbReference>